<dbReference type="EMBL" id="JBHSLD010000004">
    <property type="protein sequence ID" value="MFC5379947.1"/>
    <property type="molecule type" value="Genomic_DNA"/>
</dbReference>
<comment type="subcellular location">
    <subcellularLocation>
        <location evidence="1">Membrane</location>
        <topology evidence="1">Multi-pass membrane protein</topology>
    </subcellularLocation>
</comment>
<dbReference type="PANTHER" id="PTHR42723">
    <property type="entry name" value="CHLOROPHYLL SYNTHASE"/>
    <property type="match status" value="1"/>
</dbReference>
<dbReference type="InterPro" id="IPR000537">
    <property type="entry name" value="UbiA_prenyltransferase"/>
</dbReference>
<evidence type="ECO:0000313" key="6">
    <source>
        <dbReference type="Proteomes" id="UP001596122"/>
    </source>
</evidence>
<keyword evidence="2" id="KW-0812">Transmembrane</keyword>
<comment type="caution">
    <text evidence="5">The sequence shown here is derived from an EMBL/GenBank/DDBJ whole genome shotgun (WGS) entry which is preliminary data.</text>
</comment>
<evidence type="ECO:0000313" key="5">
    <source>
        <dbReference type="EMBL" id="MFC5379947.1"/>
    </source>
</evidence>
<keyword evidence="5" id="KW-0808">Transferase</keyword>
<proteinExistence type="predicted"/>
<evidence type="ECO:0000256" key="2">
    <source>
        <dbReference type="ARBA" id="ARBA00022692"/>
    </source>
</evidence>
<dbReference type="InterPro" id="IPR050475">
    <property type="entry name" value="Prenyltransferase_related"/>
</dbReference>
<dbReference type="Gene3D" id="1.10.357.140">
    <property type="entry name" value="UbiA prenyltransferase"/>
    <property type="match status" value="1"/>
</dbReference>
<evidence type="ECO:0000256" key="4">
    <source>
        <dbReference type="ARBA" id="ARBA00023136"/>
    </source>
</evidence>
<accession>A0ABW0GJ82</accession>
<dbReference type="NCBIfam" id="NF045897">
    <property type="entry name" value="SCO3242_trans"/>
    <property type="match status" value="1"/>
</dbReference>
<organism evidence="5 6">
    <name type="scientific">Aquipuribacter nitratireducens</name>
    <dbReference type="NCBI Taxonomy" id="650104"/>
    <lineage>
        <taxon>Bacteria</taxon>
        <taxon>Bacillati</taxon>
        <taxon>Actinomycetota</taxon>
        <taxon>Actinomycetes</taxon>
        <taxon>Micrococcales</taxon>
        <taxon>Intrasporangiaceae</taxon>
        <taxon>Aquipuribacter</taxon>
    </lineage>
</organism>
<protein>
    <submittedName>
        <fullName evidence="5">SCO3242 family prenyltransferase</fullName>
        <ecNumber evidence="5">2.5.1.-</ecNumber>
    </submittedName>
</protein>
<dbReference type="GO" id="GO:0016740">
    <property type="term" value="F:transferase activity"/>
    <property type="evidence" value="ECO:0007669"/>
    <property type="project" value="UniProtKB-KW"/>
</dbReference>
<dbReference type="Pfam" id="PF01040">
    <property type="entry name" value="UbiA"/>
    <property type="match status" value="1"/>
</dbReference>
<keyword evidence="4" id="KW-0472">Membrane</keyword>
<keyword evidence="3" id="KW-1133">Transmembrane helix</keyword>
<dbReference type="Proteomes" id="UP001596122">
    <property type="component" value="Unassembled WGS sequence"/>
</dbReference>
<dbReference type="EC" id="2.5.1.-" evidence="5"/>
<dbReference type="PANTHER" id="PTHR42723:SF1">
    <property type="entry name" value="CHLOROPHYLL SYNTHASE, CHLOROPLASTIC"/>
    <property type="match status" value="1"/>
</dbReference>
<gene>
    <name evidence="5" type="ORF">ACFPJ6_03985</name>
</gene>
<name>A0ABW0GJ82_9MICO</name>
<sequence length="303" mass="29900">MSATWRDWAELVRLPAVVTVPGDVLVGLAAGDGPRARAGWALPLSSVALYWAGMALNDWADRDLDAEERPERPLPSGRVAPTHALGAAAGLTAAGVGVAALAGGRRPAAVAAGIGAAVWLYDLAGKRGPLAPVSMALTRSLDVLLGAAASRQGTRAALLPALAVGLHTLAVTDLSRGEVHGSEPVPATRAQVATLAAAGGSVAVAGAGARSAWRAGRPWQAAGHAAVALAVGAGLVAPAVPAQARAGRTGDAGDARRATLAGLAALVALQGGLLAGLGRPVQAGAVVAFGRLGGRLRRWGSAT</sequence>
<dbReference type="RefSeq" id="WP_377002381.1">
    <property type="nucleotide sequence ID" value="NZ_JBHSLD010000004.1"/>
</dbReference>
<evidence type="ECO:0000256" key="1">
    <source>
        <dbReference type="ARBA" id="ARBA00004141"/>
    </source>
</evidence>
<evidence type="ECO:0000256" key="3">
    <source>
        <dbReference type="ARBA" id="ARBA00022989"/>
    </source>
</evidence>
<keyword evidence="6" id="KW-1185">Reference proteome</keyword>
<dbReference type="InterPro" id="IPR044878">
    <property type="entry name" value="UbiA_sf"/>
</dbReference>
<reference evidence="6" key="1">
    <citation type="journal article" date="2019" name="Int. J. Syst. Evol. Microbiol.">
        <title>The Global Catalogue of Microorganisms (GCM) 10K type strain sequencing project: providing services to taxonomists for standard genome sequencing and annotation.</title>
        <authorList>
            <consortium name="The Broad Institute Genomics Platform"/>
            <consortium name="The Broad Institute Genome Sequencing Center for Infectious Disease"/>
            <person name="Wu L."/>
            <person name="Ma J."/>
        </authorList>
    </citation>
    <scope>NUCLEOTIDE SEQUENCE [LARGE SCALE GENOMIC DNA]</scope>
    <source>
        <strain evidence="6">CCUG 43114</strain>
    </source>
</reference>